<dbReference type="Pfam" id="PF11901">
    <property type="entry name" value="DM9"/>
    <property type="match status" value="2"/>
</dbReference>
<accession>A0A553N961</accession>
<sequence length="269" mass="30770">MRDKAYIGRVVPTHGTCYVICKAMEHKRSCYQVLVNPSSDVLVWRKDYLGHVPDTAIQFSTHQSSSFADSNFDFLSSNDVKEPPPPPIIEPAVRAFGGTKCEPISSVEPYYIGRARVSKNVVIPGYIVPCHGMIHSGYDNREIVKDDYEVLCHNQPCSLKYLAAKKIRDIVRKRDRLYNAKYSTRISNALFNIEKIFLSMLRKEPRRREGSEDKLELPNTLVSYIRSPRLPDVSVLQRLDFNTIMANCCPPEENCCCQMWVEVTLQGLY</sequence>
<dbReference type="PANTHER" id="PTHR31649:SF1">
    <property type="entry name" value="FARNESOIC ACID O-METHYL TRANSFERASE DOMAIN-CONTAINING PROTEIN"/>
    <property type="match status" value="1"/>
</dbReference>
<reference evidence="1 2" key="1">
    <citation type="journal article" date="2018" name="Nat. Ecol. Evol.">
        <title>Genomic signatures of mitonuclear coevolution across populations of Tigriopus californicus.</title>
        <authorList>
            <person name="Barreto F.S."/>
            <person name="Watson E.T."/>
            <person name="Lima T.G."/>
            <person name="Willett C.S."/>
            <person name="Edmands S."/>
            <person name="Li W."/>
            <person name="Burton R.S."/>
        </authorList>
    </citation>
    <scope>NUCLEOTIDE SEQUENCE [LARGE SCALE GENOMIC DNA]</scope>
    <source>
        <strain evidence="1 2">San Diego</strain>
    </source>
</reference>
<evidence type="ECO:0000313" key="1">
    <source>
        <dbReference type="EMBL" id="TRY61986.1"/>
    </source>
</evidence>
<dbReference type="SMART" id="SM00696">
    <property type="entry name" value="DM9"/>
    <property type="match status" value="1"/>
</dbReference>
<gene>
    <name evidence="1" type="ORF">TCAL_10711</name>
</gene>
<dbReference type="PANTHER" id="PTHR31649">
    <property type="entry name" value="AGAP009604-PA"/>
    <property type="match status" value="1"/>
</dbReference>
<dbReference type="InterPro" id="IPR006616">
    <property type="entry name" value="DM9_repeat"/>
</dbReference>
<dbReference type="EMBL" id="VCGU01000459">
    <property type="protein sequence ID" value="TRY61986.1"/>
    <property type="molecule type" value="Genomic_DNA"/>
</dbReference>
<dbReference type="AlphaFoldDB" id="A0A553N961"/>
<comment type="caution">
    <text evidence="1">The sequence shown here is derived from an EMBL/GenBank/DDBJ whole genome shotgun (WGS) entry which is preliminary data.</text>
</comment>
<evidence type="ECO:0000313" key="2">
    <source>
        <dbReference type="Proteomes" id="UP000318571"/>
    </source>
</evidence>
<proteinExistence type="predicted"/>
<name>A0A553N961_TIGCA</name>
<protein>
    <submittedName>
        <fullName evidence="1">Uncharacterized protein</fullName>
    </submittedName>
</protein>
<organism evidence="1 2">
    <name type="scientific">Tigriopus californicus</name>
    <name type="common">Marine copepod</name>
    <dbReference type="NCBI Taxonomy" id="6832"/>
    <lineage>
        <taxon>Eukaryota</taxon>
        <taxon>Metazoa</taxon>
        <taxon>Ecdysozoa</taxon>
        <taxon>Arthropoda</taxon>
        <taxon>Crustacea</taxon>
        <taxon>Multicrustacea</taxon>
        <taxon>Hexanauplia</taxon>
        <taxon>Copepoda</taxon>
        <taxon>Harpacticoida</taxon>
        <taxon>Harpacticidae</taxon>
        <taxon>Tigriopus</taxon>
    </lineage>
</organism>
<keyword evidence="2" id="KW-1185">Reference proteome</keyword>
<dbReference type="Proteomes" id="UP000318571">
    <property type="component" value="Chromosome 8"/>
</dbReference>